<organism evidence="2 3">
    <name type="scientific">Streptomyces avermitilis</name>
    <dbReference type="NCBI Taxonomy" id="33903"/>
    <lineage>
        <taxon>Bacteria</taxon>
        <taxon>Bacillati</taxon>
        <taxon>Actinomycetota</taxon>
        <taxon>Actinomycetes</taxon>
        <taxon>Kitasatosporales</taxon>
        <taxon>Streptomycetaceae</taxon>
        <taxon>Streptomyces</taxon>
    </lineage>
</organism>
<feature type="region of interest" description="Disordered" evidence="1">
    <location>
        <begin position="1"/>
        <end position="61"/>
    </location>
</feature>
<name>A0A4D4MCZ5_STRAX</name>
<feature type="compositionally biased region" description="Basic and acidic residues" evidence="1">
    <location>
        <begin position="22"/>
        <end position="32"/>
    </location>
</feature>
<dbReference type="AlphaFoldDB" id="A0A4D4MCZ5"/>
<evidence type="ECO:0000313" key="2">
    <source>
        <dbReference type="EMBL" id="GDY69317.1"/>
    </source>
</evidence>
<accession>A0A4D4MCZ5</accession>
<evidence type="ECO:0000256" key="1">
    <source>
        <dbReference type="SAM" id="MobiDB-lite"/>
    </source>
</evidence>
<proteinExistence type="predicted"/>
<sequence>MSRRAGASWAVPAARVTSGTSKESRRLTERRTCRSPGVRSDRVRETSAGKSASKSADCGLRGTAGAAGLRISRDRQVQVERQAVRTAGYDGADVACDEGLPVAGQATGEVVVRVLFGEVTDQDLPSHCADLVGADLVGANSHPSGPDDTRVLCQMTRCAAFRPG</sequence>
<reference evidence="2 3" key="1">
    <citation type="submission" date="2019-04" db="EMBL/GenBank/DDBJ databases">
        <title>Draft genome sequences of Streptomyces avermitilis NBRC 14893.</title>
        <authorList>
            <person name="Komaki H."/>
            <person name="Tamura T."/>
            <person name="Hosoyama A."/>
        </authorList>
    </citation>
    <scope>NUCLEOTIDE SEQUENCE [LARGE SCALE GENOMIC DNA]</scope>
    <source>
        <strain evidence="2 3">NBRC 14893</strain>
    </source>
</reference>
<evidence type="ECO:0000313" key="3">
    <source>
        <dbReference type="Proteomes" id="UP000302139"/>
    </source>
</evidence>
<protein>
    <submittedName>
        <fullName evidence="2">Uncharacterized protein</fullName>
    </submittedName>
</protein>
<gene>
    <name evidence="2" type="ORF">SAV14893_087100</name>
</gene>
<dbReference type="Proteomes" id="UP000302139">
    <property type="component" value="Unassembled WGS sequence"/>
</dbReference>
<dbReference type="EMBL" id="BJHX01000002">
    <property type="protein sequence ID" value="GDY69317.1"/>
    <property type="molecule type" value="Genomic_DNA"/>
</dbReference>
<comment type="caution">
    <text evidence="2">The sequence shown here is derived from an EMBL/GenBank/DDBJ whole genome shotgun (WGS) entry which is preliminary data.</text>
</comment>